<sequence length="73" mass="8624">MKPNNELVNRLFELIVFYRQLSAVQNPDGTWDWFLWNEIQEIGREVFQSNENMASLPGRHIKSSTNISITVYH</sequence>
<comment type="caution">
    <text evidence="1">The sequence shown here is derived from an EMBL/GenBank/DDBJ whole genome shotgun (WGS) entry which is preliminary data.</text>
</comment>
<accession>A0A1T2XC94</accession>
<dbReference type="EMBL" id="MSZX01000005">
    <property type="protein sequence ID" value="OPA77448.1"/>
    <property type="molecule type" value="Genomic_DNA"/>
</dbReference>
<evidence type="ECO:0000313" key="1">
    <source>
        <dbReference type="EMBL" id="OPA77448.1"/>
    </source>
</evidence>
<keyword evidence="2" id="KW-1185">Reference proteome</keyword>
<gene>
    <name evidence="1" type="ORF">BVG16_13395</name>
</gene>
<dbReference type="STRING" id="1324314.BVG16_13395"/>
<proteinExistence type="predicted"/>
<name>A0A1T2XC94_9BACL</name>
<evidence type="ECO:0000313" key="2">
    <source>
        <dbReference type="Proteomes" id="UP000190188"/>
    </source>
</evidence>
<dbReference type="AlphaFoldDB" id="A0A1T2XC94"/>
<dbReference type="Proteomes" id="UP000190188">
    <property type="component" value="Unassembled WGS sequence"/>
</dbReference>
<reference evidence="1 2" key="1">
    <citation type="submission" date="2017-01" db="EMBL/GenBank/DDBJ databases">
        <title>Genome analysis of Paenibacillus selenitrireducens ES3-24.</title>
        <authorList>
            <person name="Xu D."/>
            <person name="Yao R."/>
            <person name="Zheng S."/>
        </authorList>
    </citation>
    <scope>NUCLEOTIDE SEQUENCE [LARGE SCALE GENOMIC DNA]</scope>
    <source>
        <strain evidence="1 2">ES3-24</strain>
    </source>
</reference>
<organism evidence="1 2">
    <name type="scientific">Paenibacillus selenitireducens</name>
    <dbReference type="NCBI Taxonomy" id="1324314"/>
    <lineage>
        <taxon>Bacteria</taxon>
        <taxon>Bacillati</taxon>
        <taxon>Bacillota</taxon>
        <taxon>Bacilli</taxon>
        <taxon>Bacillales</taxon>
        <taxon>Paenibacillaceae</taxon>
        <taxon>Paenibacillus</taxon>
    </lineage>
</organism>
<protein>
    <submittedName>
        <fullName evidence="1">Uncharacterized protein</fullName>
    </submittedName>
</protein>